<evidence type="ECO:0000313" key="5">
    <source>
        <dbReference type="Proteomes" id="UP000237381"/>
    </source>
</evidence>
<dbReference type="InterPro" id="IPR036390">
    <property type="entry name" value="WH_DNA-bd_sf"/>
</dbReference>
<dbReference type="AlphaFoldDB" id="A0A2S4LV83"/>
<name>A0A2S4LV83_9BURK</name>
<dbReference type="GO" id="GO:1900705">
    <property type="term" value="P:negative regulation of siderophore biosynthetic process"/>
    <property type="evidence" value="ECO:0007669"/>
    <property type="project" value="TreeGrafter"/>
</dbReference>
<evidence type="ECO:0000256" key="1">
    <source>
        <dbReference type="ARBA" id="ARBA00011738"/>
    </source>
</evidence>
<keyword evidence="5" id="KW-1185">Reference proteome</keyword>
<evidence type="ECO:0000256" key="2">
    <source>
        <dbReference type="ARBA" id="ARBA00020910"/>
    </source>
</evidence>
<dbReference type="InterPro" id="IPR002481">
    <property type="entry name" value="FUR"/>
</dbReference>
<keyword evidence="3" id="KW-0408">Iron</keyword>
<dbReference type="Pfam" id="PF01475">
    <property type="entry name" value="FUR"/>
    <property type="match status" value="1"/>
</dbReference>
<reference evidence="4 5" key="1">
    <citation type="submission" date="2018-01" db="EMBL/GenBank/DDBJ databases">
        <title>Genomic Encyclopedia of Type Strains, Phase III (KMG-III): the genomes of soil and plant-associated and newly described type strains.</title>
        <authorList>
            <person name="Whitman W."/>
        </authorList>
    </citation>
    <scope>NUCLEOTIDE SEQUENCE [LARGE SCALE GENOMIC DNA]</scope>
    <source>
        <strain evidence="4 5">JCM 18070</strain>
    </source>
</reference>
<sequence length="147" mass="16459">MGNFQHNDRRQLLTGWPLPGLKPTRARGIVLGLLRGALHEDRHVDAETLYRTALTAGDMISLASIYRALADFEQLGLIQVHAFRGMRKVYELDVGQSRDHLVNVDTGEISHLPPQSLDTCCALVAAEREVQVVHRHVTLYVRDNRAG</sequence>
<dbReference type="InterPro" id="IPR036388">
    <property type="entry name" value="WH-like_DNA-bd_sf"/>
</dbReference>
<proteinExistence type="predicted"/>
<dbReference type="GO" id="GO:0005829">
    <property type="term" value="C:cytosol"/>
    <property type="evidence" value="ECO:0007669"/>
    <property type="project" value="TreeGrafter"/>
</dbReference>
<dbReference type="Gene3D" id="1.10.10.10">
    <property type="entry name" value="Winged helix-like DNA-binding domain superfamily/Winged helix DNA-binding domain"/>
    <property type="match status" value="1"/>
</dbReference>
<dbReference type="GO" id="GO:0045892">
    <property type="term" value="P:negative regulation of DNA-templated transcription"/>
    <property type="evidence" value="ECO:0007669"/>
    <property type="project" value="TreeGrafter"/>
</dbReference>
<dbReference type="RefSeq" id="WP_103707356.1">
    <property type="nucleotide sequence ID" value="NZ_PQGA01000025.1"/>
</dbReference>
<evidence type="ECO:0000313" key="4">
    <source>
        <dbReference type="EMBL" id="POR46305.1"/>
    </source>
</evidence>
<protein>
    <recommendedName>
        <fullName evidence="2">Ferric uptake regulation protein</fullName>
    </recommendedName>
</protein>
<dbReference type="GO" id="GO:0000976">
    <property type="term" value="F:transcription cis-regulatory region binding"/>
    <property type="evidence" value="ECO:0007669"/>
    <property type="project" value="TreeGrafter"/>
</dbReference>
<dbReference type="PANTHER" id="PTHR33202">
    <property type="entry name" value="ZINC UPTAKE REGULATION PROTEIN"/>
    <property type="match status" value="1"/>
</dbReference>
<comment type="subunit">
    <text evidence="1">Homodimer.</text>
</comment>
<dbReference type="OrthoDB" id="8811501at2"/>
<accession>A0A2S4LV83</accession>
<dbReference type="PANTHER" id="PTHR33202:SF2">
    <property type="entry name" value="FERRIC UPTAKE REGULATION PROTEIN"/>
    <property type="match status" value="1"/>
</dbReference>
<dbReference type="EMBL" id="PQGA01000025">
    <property type="protein sequence ID" value="POR46305.1"/>
    <property type="molecule type" value="Genomic_DNA"/>
</dbReference>
<feature type="binding site" evidence="3">
    <location>
        <position position="99"/>
    </location>
    <ligand>
        <name>Fe cation</name>
        <dbReference type="ChEBI" id="CHEBI:24875"/>
    </ligand>
</feature>
<comment type="cofactor">
    <cofactor evidence="3">
        <name>Mn(2+)</name>
        <dbReference type="ChEBI" id="CHEBI:29035"/>
    </cofactor>
    <cofactor evidence="3">
        <name>Fe(2+)</name>
        <dbReference type="ChEBI" id="CHEBI:29033"/>
    </cofactor>
    <text evidence="3">Binds 1 Mn(2+) or Fe(2+) ion per subunit.</text>
</comment>
<dbReference type="GO" id="GO:0008270">
    <property type="term" value="F:zinc ion binding"/>
    <property type="evidence" value="ECO:0007669"/>
    <property type="project" value="TreeGrafter"/>
</dbReference>
<dbReference type="Proteomes" id="UP000237381">
    <property type="component" value="Unassembled WGS sequence"/>
</dbReference>
<gene>
    <name evidence="4" type="ORF">B0G62_12523</name>
</gene>
<evidence type="ECO:0000256" key="3">
    <source>
        <dbReference type="PIRSR" id="PIRSR602481-2"/>
    </source>
</evidence>
<keyword evidence="3" id="KW-0479">Metal-binding</keyword>
<dbReference type="GO" id="GO:0003700">
    <property type="term" value="F:DNA-binding transcription factor activity"/>
    <property type="evidence" value="ECO:0007669"/>
    <property type="project" value="InterPro"/>
</dbReference>
<organism evidence="4 5">
    <name type="scientific">Paraburkholderia eburnea</name>
    <dbReference type="NCBI Taxonomy" id="1189126"/>
    <lineage>
        <taxon>Bacteria</taxon>
        <taxon>Pseudomonadati</taxon>
        <taxon>Pseudomonadota</taxon>
        <taxon>Betaproteobacteria</taxon>
        <taxon>Burkholderiales</taxon>
        <taxon>Burkholderiaceae</taxon>
        <taxon>Paraburkholderia</taxon>
    </lineage>
</organism>
<dbReference type="SUPFAM" id="SSF46785">
    <property type="entry name" value="Winged helix' DNA-binding domain"/>
    <property type="match status" value="1"/>
</dbReference>
<comment type="caution">
    <text evidence="4">The sequence shown here is derived from an EMBL/GenBank/DDBJ whole genome shotgun (WGS) entry which is preliminary data.</text>
</comment>